<evidence type="ECO:0000313" key="2">
    <source>
        <dbReference type="Proteomes" id="UP000064967"/>
    </source>
</evidence>
<name>A0A0K1PUU7_9BACT</name>
<keyword evidence="2" id="KW-1185">Reference proteome</keyword>
<dbReference type="Proteomes" id="UP000064967">
    <property type="component" value="Chromosome"/>
</dbReference>
<dbReference type="EMBL" id="CP012333">
    <property type="protein sequence ID" value="AKU97292.1"/>
    <property type="molecule type" value="Genomic_DNA"/>
</dbReference>
<accession>A0A0K1PUU7</accession>
<proteinExistence type="predicted"/>
<dbReference type="KEGG" id="llu:AKJ09_03956"/>
<sequence length="45" mass="4995">MICFASESTVNVRFNTFHTPVLVLTLVSNVVPWILTSSPLATVCW</sequence>
<organism evidence="1 2">
    <name type="scientific">Labilithrix luteola</name>
    <dbReference type="NCBI Taxonomy" id="1391654"/>
    <lineage>
        <taxon>Bacteria</taxon>
        <taxon>Pseudomonadati</taxon>
        <taxon>Myxococcota</taxon>
        <taxon>Polyangia</taxon>
        <taxon>Polyangiales</taxon>
        <taxon>Labilitrichaceae</taxon>
        <taxon>Labilithrix</taxon>
    </lineage>
</organism>
<dbReference type="STRING" id="1391654.AKJ09_03956"/>
<evidence type="ECO:0000313" key="1">
    <source>
        <dbReference type="EMBL" id="AKU97292.1"/>
    </source>
</evidence>
<dbReference type="AlphaFoldDB" id="A0A0K1PUU7"/>
<gene>
    <name evidence="1" type="ORF">AKJ09_03956</name>
</gene>
<protein>
    <submittedName>
        <fullName evidence="1">Uncharacterized protein</fullName>
    </submittedName>
</protein>
<reference evidence="1 2" key="1">
    <citation type="submission" date="2015-08" db="EMBL/GenBank/DDBJ databases">
        <authorList>
            <person name="Babu N.S."/>
            <person name="Beckwith C.J."/>
            <person name="Beseler K.G."/>
            <person name="Brison A."/>
            <person name="Carone J.V."/>
            <person name="Caskin T.P."/>
            <person name="Diamond M."/>
            <person name="Durham M.E."/>
            <person name="Foxe J.M."/>
            <person name="Go M."/>
            <person name="Henderson B.A."/>
            <person name="Jones I.B."/>
            <person name="McGettigan J.A."/>
            <person name="Micheletti S.J."/>
            <person name="Nasrallah M.E."/>
            <person name="Ortiz D."/>
            <person name="Piller C.R."/>
            <person name="Privatt S.R."/>
            <person name="Schneider S.L."/>
            <person name="Sharp S."/>
            <person name="Smith T.C."/>
            <person name="Stanton J.D."/>
            <person name="Ullery H.E."/>
            <person name="Wilson R.J."/>
            <person name="Serrano M.G."/>
            <person name="Buck G."/>
            <person name="Lee V."/>
            <person name="Wang Y."/>
            <person name="Carvalho R."/>
            <person name="Voegtly L."/>
            <person name="Shi R."/>
            <person name="Duckworth R."/>
            <person name="Johnson A."/>
            <person name="Loviza R."/>
            <person name="Walstead R."/>
            <person name="Shah Z."/>
            <person name="Kiflezghi M."/>
            <person name="Wade K."/>
            <person name="Ball S.L."/>
            <person name="Bradley K.W."/>
            <person name="Asai D.J."/>
            <person name="Bowman C.A."/>
            <person name="Russell D.A."/>
            <person name="Pope W.H."/>
            <person name="Jacobs-Sera D."/>
            <person name="Hendrix R.W."/>
            <person name="Hatfull G.F."/>
        </authorList>
    </citation>
    <scope>NUCLEOTIDE SEQUENCE [LARGE SCALE GENOMIC DNA]</scope>
    <source>
        <strain evidence="1 2">DSM 27648</strain>
    </source>
</reference>